<dbReference type="InterPro" id="IPR029048">
    <property type="entry name" value="HSP70_C_sf"/>
</dbReference>
<dbReference type="OrthoDB" id="190582at2759"/>
<evidence type="ECO:0000256" key="1">
    <source>
        <dbReference type="ARBA" id="ARBA00022741"/>
    </source>
</evidence>
<dbReference type="GO" id="GO:0005524">
    <property type="term" value="F:ATP binding"/>
    <property type="evidence" value="ECO:0007669"/>
    <property type="project" value="UniProtKB-KW"/>
</dbReference>
<evidence type="ECO:0000313" key="6">
    <source>
        <dbReference type="EMBL" id="GMH79253.1"/>
    </source>
</evidence>
<keyword evidence="1" id="KW-0547">Nucleotide-binding</keyword>
<proteinExistence type="predicted"/>
<dbReference type="EMBL" id="BRXW01000914">
    <property type="protein sequence ID" value="GMH79253.1"/>
    <property type="molecule type" value="Genomic_DNA"/>
</dbReference>
<feature type="domain" description="EF-hand" evidence="5">
    <location>
        <begin position="12"/>
        <end position="41"/>
    </location>
</feature>
<dbReference type="Gene3D" id="1.10.238.10">
    <property type="entry name" value="EF-hand"/>
    <property type="match status" value="1"/>
</dbReference>
<dbReference type="GO" id="GO:0140662">
    <property type="term" value="F:ATP-dependent protein folding chaperone"/>
    <property type="evidence" value="ECO:0007669"/>
    <property type="project" value="InterPro"/>
</dbReference>
<comment type="caution">
    <text evidence="6">The sequence shown here is derived from an EMBL/GenBank/DDBJ whole genome shotgun (WGS) entry which is preliminary data.</text>
</comment>
<evidence type="ECO:0000256" key="4">
    <source>
        <dbReference type="SAM" id="MobiDB-lite"/>
    </source>
</evidence>
<dbReference type="InterPro" id="IPR018247">
    <property type="entry name" value="EF_Hand_1_Ca_BS"/>
</dbReference>
<sequence>MSDAPEEEWTPRRVFEAMDADGSNSIDRTELGLALTAVMGKTCSDKQIDEIMAKYDEDGDGSLDLMEFNAFVQAMSKKRSKMSLLNFRGAKEKKKVSRSREVVASLEAMEKNGRTLGLHIGTSNSSAGHYDPHIKEVILLKDQDLSFGQVSFPSIVYLAKEGSTAIGEKALARAIHQRSPINCITGIKRMLGEDYDYKNMLKQKKRLQIATEIKRVESDFTTNNETFFTKHLDFASFSIPDFKVTGDEFPPEEIMSLVINNAKRMGDKLEGTNPSNAVLSTPAHWMSYKRKSFLLAAETSGYNASLINNTTASAIAYMSEYCRTKEGCKVVAQAKKAQTPISTAVAYVGGGFFDIATIEILVSPDDHFTYKTTDIEGGDIGGEDLTSRIVEDVCSKLVRDDVDEEARSELTNDPNINAVVDIIADGVSVLGDMIKTAIGQEDGRMTLGEEMVQQRKFEKTMSVSNFQEAMAGAQTDENEDVTNPSGGRVSPIQDDPSAPKPQKESFWRGSRLSDIPNSCGMFVAEAMRVRAAVEEAKKQLSVAMEVDVNIVGFKPIHLTRADIGRIYMDEVAQIQDACASIYDTWSRSQPAAKSKKEQQKKHFDLVIFAGGCTQNPHVGEYCRFGLGDEPPPLNVGISVENLAAIGASIHAAKLNGSLIATEYSNYDIVEILANNIEFTDSWKQDDVTSGKGFWKGSVYGGPKKTLNFYTTDAKQTFLDIYINEDGLPFSTGTIDVLKVPALHEGSDVNVTFSLDENGLIGTDAMFVDLSFSLALKTDVGMMRSFKQTKVIRERVDKQSDLNTLFYERDQKIEELHNYCTRTLEIVNGEKLKGKIRDVDRAKAVGVLENVLKWLDNDGNLGTRKVSLEMKRVEGYKMIYVQKLRETKEIISPILDAIVAIAGKTKIEKGDFCVARVKAEKKPNEFAGYVDPKKKKKDEEVVNSGSDQSHEGMELAMVVDKKRVIFFDDLNDEVKTITAIEHAFPADIEKSRNRYVTAITELNGLRKMPSKEMINLVWTVFGNVLEKSYPDAAYKKKEKEETVVKVEEEQQEEEGGEDKKVESAPVPPPAPTQMATGPRPTELKYSTSSSEGLTLLSSLLAAIPCLDKEPRLKSWLLNKMTTLCAEADADNSSGIDKKECVKLFNTLINTSLETMHKRLLRVTRPDEPEQGDYVVCEVQSGTRVEASGETLCVLKDSKSVSVFGDASGTPVTPSSPIRRANALDFEKVAEKYDIFSKKLDALKEKRPYEVWRDAFNTVMTETDQLDENGKTDRKTIRYDSKLGGDTDDKTSKEGFLLMSSLMSHFSFFSGESTKLSTLMTQWQLSCKEADVDESGDIDESEGVAIWRGMVENARKANNLQLGKLMEWSRREMDEQDGDVVNKVLKAVKV</sequence>
<organism evidence="6 7">
    <name type="scientific">Triparma laevis f. longispina</name>
    <dbReference type="NCBI Taxonomy" id="1714387"/>
    <lineage>
        <taxon>Eukaryota</taxon>
        <taxon>Sar</taxon>
        <taxon>Stramenopiles</taxon>
        <taxon>Ochrophyta</taxon>
        <taxon>Bolidophyceae</taxon>
        <taxon>Parmales</taxon>
        <taxon>Triparmaceae</taxon>
        <taxon>Triparma</taxon>
    </lineage>
</organism>
<evidence type="ECO:0000259" key="5">
    <source>
        <dbReference type="PROSITE" id="PS50222"/>
    </source>
</evidence>
<evidence type="ECO:0000313" key="7">
    <source>
        <dbReference type="Proteomes" id="UP001165122"/>
    </source>
</evidence>
<dbReference type="GO" id="GO:0005509">
    <property type="term" value="F:calcium ion binding"/>
    <property type="evidence" value="ECO:0007669"/>
    <property type="project" value="InterPro"/>
</dbReference>
<name>A0A9W7B2C0_9STRA</name>
<keyword evidence="2" id="KW-0106">Calcium</keyword>
<evidence type="ECO:0000256" key="3">
    <source>
        <dbReference type="ARBA" id="ARBA00022840"/>
    </source>
</evidence>
<protein>
    <recommendedName>
        <fullName evidence="5">EF-hand domain-containing protein</fullName>
    </recommendedName>
</protein>
<feature type="region of interest" description="Disordered" evidence="4">
    <location>
        <begin position="1043"/>
        <end position="1085"/>
    </location>
</feature>
<keyword evidence="3" id="KW-0067">ATP-binding</keyword>
<dbReference type="PROSITE" id="PS00018">
    <property type="entry name" value="EF_HAND_1"/>
    <property type="match status" value="2"/>
</dbReference>
<dbReference type="Pfam" id="PF13499">
    <property type="entry name" value="EF-hand_7"/>
    <property type="match status" value="1"/>
</dbReference>
<dbReference type="Gene3D" id="1.20.1270.10">
    <property type="match status" value="1"/>
</dbReference>
<dbReference type="Proteomes" id="UP001165122">
    <property type="component" value="Unassembled WGS sequence"/>
</dbReference>
<feature type="region of interest" description="Disordered" evidence="4">
    <location>
        <begin position="472"/>
        <end position="507"/>
    </location>
</feature>
<dbReference type="Gene3D" id="3.90.640.10">
    <property type="entry name" value="Actin, Chain A, domain 4"/>
    <property type="match status" value="2"/>
</dbReference>
<accession>A0A9W7B2C0</accession>
<dbReference type="Gene3D" id="3.30.420.40">
    <property type="match status" value="4"/>
</dbReference>
<dbReference type="CDD" id="cd00051">
    <property type="entry name" value="EFh"/>
    <property type="match status" value="1"/>
</dbReference>
<dbReference type="InterPro" id="IPR013126">
    <property type="entry name" value="Hsp_70_fam"/>
</dbReference>
<dbReference type="InterPro" id="IPR002048">
    <property type="entry name" value="EF_hand_dom"/>
</dbReference>
<reference evidence="7" key="1">
    <citation type="journal article" date="2023" name="Commun. Biol.">
        <title>Genome analysis of Parmales, the sister group of diatoms, reveals the evolutionary specialization of diatoms from phago-mixotrophs to photoautotrophs.</title>
        <authorList>
            <person name="Ban H."/>
            <person name="Sato S."/>
            <person name="Yoshikawa S."/>
            <person name="Yamada K."/>
            <person name="Nakamura Y."/>
            <person name="Ichinomiya M."/>
            <person name="Sato N."/>
            <person name="Blanc-Mathieu R."/>
            <person name="Endo H."/>
            <person name="Kuwata A."/>
            <person name="Ogata H."/>
        </authorList>
    </citation>
    <scope>NUCLEOTIDE SEQUENCE [LARGE SCALE GENOMIC DNA]</scope>
    <source>
        <strain evidence="7">NIES 3700</strain>
    </source>
</reference>
<keyword evidence="7" id="KW-1185">Reference proteome</keyword>
<dbReference type="InterPro" id="IPR011992">
    <property type="entry name" value="EF-hand-dom_pair"/>
</dbReference>
<feature type="domain" description="EF-hand" evidence="5">
    <location>
        <begin position="43"/>
        <end position="78"/>
    </location>
</feature>
<dbReference type="InterPro" id="IPR043129">
    <property type="entry name" value="ATPase_NBD"/>
</dbReference>
<dbReference type="SUPFAM" id="SSF47473">
    <property type="entry name" value="EF-hand"/>
    <property type="match status" value="1"/>
</dbReference>
<gene>
    <name evidence="6" type="ORF">TrLO_g14976</name>
</gene>
<dbReference type="PROSITE" id="PS50222">
    <property type="entry name" value="EF_HAND_2"/>
    <property type="match status" value="2"/>
</dbReference>
<dbReference type="PANTHER" id="PTHR19375">
    <property type="entry name" value="HEAT SHOCK PROTEIN 70KDA"/>
    <property type="match status" value="1"/>
</dbReference>
<evidence type="ECO:0000256" key="2">
    <source>
        <dbReference type="ARBA" id="ARBA00022837"/>
    </source>
</evidence>
<dbReference type="SMART" id="SM00054">
    <property type="entry name" value="EFh"/>
    <property type="match status" value="4"/>
</dbReference>
<dbReference type="SUPFAM" id="SSF53067">
    <property type="entry name" value="Actin-like ATPase domain"/>
    <property type="match status" value="2"/>
</dbReference>
<dbReference type="SUPFAM" id="SSF100934">
    <property type="entry name" value="Heat shock protein 70kD (HSP70), C-terminal subdomain"/>
    <property type="match status" value="1"/>
</dbReference>
<dbReference type="Pfam" id="PF00012">
    <property type="entry name" value="HSP70"/>
    <property type="match status" value="2"/>
</dbReference>